<dbReference type="GO" id="GO:0000049">
    <property type="term" value="F:tRNA binding"/>
    <property type="evidence" value="ECO:0007669"/>
    <property type="project" value="TreeGrafter"/>
</dbReference>
<dbReference type="Proteomes" id="UP001381693">
    <property type="component" value="Unassembled WGS sequence"/>
</dbReference>
<keyword evidence="3" id="KW-1185">Reference proteome</keyword>
<dbReference type="InterPro" id="IPR027992">
    <property type="entry name" value="tRNA_bind_dom"/>
</dbReference>
<feature type="domain" description="Possible tRNA binding" evidence="1">
    <location>
        <begin position="29"/>
        <end position="66"/>
    </location>
</feature>
<dbReference type="EMBL" id="JAXCGZ010021015">
    <property type="protein sequence ID" value="KAK7061169.1"/>
    <property type="molecule type" value="Genomic_DNA"/>
</dbReference>
<dbReference type="GO" id="GO:1990883">
    <property type="term" value="F:18S rRNA cytidine N-acetyltransferase activity"/>
    <property type="evidence" value="ECO:0007669"/>
    <property type="project" value="TreeGrafter"/>
</dbReference>
<dbReference type="GO" id="GO:0005730">
    <property type="term" value="C:nucleolus"/>
    <property type="evidence" value="ECO:0007669"/>
    <property type="project" value="TreeGrafter"/>
</dbReference>
<dbReference type="InterPro" id="IPR032672">
    <property type="entry name" value="TmcA/NAT10/Kre33"/>
</dbReference>
<dbReference type="GO" id="GO:1904812">
    <property type="term" value="P:rRNA acetylation involved in maturation of SSU-rRNA"/>
    <property type="evidence" value="ECO:0007669"/>
    <property type="project" value="TreeGrafter"/>
</dbReference>
<dbReference type="PANTHER" id="PTHR10925">
    <property type="entry name" value="N-ACETYLTRANSFERASE 10"/>
    <property type="match status" value="1"/>
</dbReference>
<evidence type="ECO:0000259" key="1">
    <source>
        <dbReference type="Pfam" id="PF13725"/>
    </source>
</evidence>
<protein>
    <recommendedName>
        <fullName evidence="1">Possible tRNA binding domain-containing protein</fullName>
    </recommendedName>
</protein>
<feature type="non-terminal residue" evidence="2">
    <location>
        <position position="1"/>
    </location>
</feature>
<reference evidence="2 3" key="1">
    <citation type="submission" date="2023-11" db="EMBL/GenBank/DDBJ databases">
        <title>Halocaridina rubra genome assembly.</title>
        <authorList>
            <person name="Smith C."/>
        </authorList>
    </citation>
    <scope>NUCLEOTIDE SEQUENCE [LARGE SCALE GENOMIC DNA]</scope>
    <source>
        <strain evidence="2">EP-1</strain>
        <tissue evidence="2">Whole</tissue>
    </source>
</reference>
<organism evidence="2 3">
    <name type="scientific">Halocaridina rubra</name>
    <name type="common">Hawaiian red shrimp</name>
    <dbReference type="NCBI Taxonomy" id="373956"/>
    <lineage>
        <taxon>Eukaryota</taxon>
        <taxon>Metazoa</taxon>
        <taxon>Ecdysozoa</taxon>
        <taxon>Arthropoda</taxon>
        <taxon>Crustacea</taxon>
        <taxon>Multicrustacea</taxon>
        <taxon>Malacostraca</taxon>
        <taxon>Eumalacostraca</taxon>
        <taxon>Eucarida</taxon>
        <taxon>Decapoda</taxon>
        <taxon>Pleocyemata</taxon>
        <taxon>Caridea</taxon>
        <taxon>Atyoidea</taxon>
        <taxon>Atyidae</taxon>
        <taxon>Halocaridina</taxon>
    </lineage>
</organism>
<gene>
    <name evidence="2" type="ORF">SK128_021384</name>
</gene>
<comment type="caution">
    <text evidence="2">The sequence shown here is derived from an EMBL/GenBank/DDBJ whole genome shotgun (WGS) entry which is preliminary data.</text>
</comment>
<dbReference type="GO" id="GO:0030686">
    <property type="term" value="C:90S preribosome"/>
    <property type="evidence" value="ECO:0007669"/>
    <property type="project" value="TreeGrafter"/>
</dbReference>
<dbReference type="AlphaFoldDB" id="A0AAN8WIV1"/>
<evidence type="ECO:0000313" key="2">
    <source>
        <dbReference type="EMBL" id="KAK7061169.1"/>
    </source>
</evidence>
<accession>A0AAN8WIV1</accession>
<sequence>QVANNITGEFTMIMLKVLGESKEMRNSSWLGELWQDYQKRMIVLFGMAFRECTCKFALNVITNSIYKTKVE</sequence>
<feature type="non-terminal residue" evidence="2">
    <location>
        <position position="71"/>
    </location>
</feature>
<dbReference type="Pfam" id="PF13725">
    <property type="entry name" value="tRNA_bind_2"/>
    <property type="match status" value="1"/>
</dbReference>
<dbReference type="PANTHER" id="PTHR10925:SF5">
    <property type="entry name" value="RNA CYTIDINE ACETYLTRANSFERASE"/>
    <property type="match status" value="1"/>
</dbReference>
<evidence type="ECO:0000313" key="3">
    <source>
        <dbReference type="Proteomes" id="UP001381693"/>
    </source>
</evidence>
<proteinExistence type="predicted"/>
<name>A0AAN8WIV1_HALRR</name>